<reference evidence="1" key="1">
    <citation type="submission" date="2023-07" db="EMBL/GenBank/DDBJ databases">
        <title>Sequencing the genomes of 1000 actinobacteria strains.</title>
        <authorList>
            <person name="Klenk H.-P."/>
        </authorList>
    </citation>
    <scope>NUCLEOTIDE SEQUENCE</scope>
    <source>
        <strain evidence="1">DSM 13988</strain>
    </source>
</reference>
<dbReference type="EMBL" id="JAVDUI010000001">
    <property type="protein sequence ID" value="MDR6891283.1"/>
    <property type="molecule type" value="Genomic_DNA"/>
</dbReference>
<evidence type="ECO:0000313" key="1">
    <source>
        <dbReference type="EMBL" id="MDR6891283.1"/>
    </source>
</evidence>
<dbReference type="Proteomes" id="UP001247307">
    <property type="component" value="Unassembled WGS sequence"/>
</dbReference>
<protein>
    <recommendedName>
        <fullName evidence="3">DUF4192 family protein</fullName>
    </recommendedName>
</protein>
<dbReference type="RefSeq" id="WP_309848889.1">
    <property type="nucleotide sequence ID" value="NZ_BAAAIU010000004.1"/>
</dbReference>
<keyword evidence="2" id="KW-1185">Reference proteome</keyword>
<evidence type="ECO:0008006" key="3">
    <source>
        <dbReference type="Google" id="ProtNLM"/>
    </source>
</evidence>
<dbReference type="AlphaFoldDB" id="A0AAE3YG29"/>
<evidence type="ECO:0000313" key="2">
    <source>
        <dbReference type="Proteomes" id="UP001247307"/>
    </source>
</evidence>
<comment type="caution">
    <text evidence="1">The sequence shown here is derived from an EMBL/GenBank/DDBJ whole genome shotgun (WGS) entry which is preliminary data.</text>
</comment>
<name>A0AAE3YG29_9MICC</name>
<sequence>MATSHETETLGEERADVIVRSVIRALGYRPRNSLVLLVVDGMEAGPCLRVDLPYGSEDMDAFGRQLVAQLPGECAGKGLVLLCFEDTFGPSPEWYRQVFLGVCEAADEAGLVGRGILWVASSGAELDAGRSEEPAEERDEAAEGPEFQRAMRAVEDVEERGPVLTPAARAQWREALGPLFVPVDAAVREQYPLSASPLDVECPRLLGVGLLTRQCAPGESMGAAASVLVVEALEHLLTVMGREHLDEPEVSLPASAVSLFLGAIVLPSGLELVLRAALGGRTAALDCAARRHVGVPAFGRVVPPEATALAELLVDPPEDPWSAGAWWSRSGTLTAEEGLGPREAAVMEDVQGSGDLILTDTDFRAALSIGGLEDALRADVPSADDDVDALRRLALLLAQVAPPYAARRLHCLVAWSLWAQGDAEAAHWHLEFTRNVRGLLDDPWAEVLGALFAHKADRQRRGRGHPEGGMRQVGG</sequence>
<proteinExistence type="predicted"/>
<organism evidence="1 2">
    <name type="scientific">Falsarthrobacter nasiphocae</name>
    <dbReference type="NCBI Taxonomy" id="189863"/>
    <lineage>
        <taxon>Bacteria</taxon>
        <taxon>Bacillati</taxon>
        <taxon>Actinomycetota</taxon>
        <taxon>Actinomycetes</taxon>
        <taxon>Micrococcales</taxon>
        <taxon>Micrococcaceae</taxon>
        <taxon>Falsarthrobacter</taxon>
    </lineage>
</organism>
<gene>
    <name evidence="1" type="ORF">J2S35_000223</name>
</gene>
<accession>A0AAE3YG29</accession>